<gene>
    <name evidence="5" type="ORF">HMPREF9624_02154</name>
</gene>
<dbReference type="Proteomes" id="UP000003527">
    <property type="component" value="Unassembled WGS sequence"/>
</dbReference>
<dbReference type="GO" id="GO:0003871">
    <property type="term" value="F:5-methyltetrahydropteroyltriglutamate-homocysteine S-methyltransferase activity"/>
    <property type="evidence" value="ECO:0007669"/>
    <property type="project" value="InterPro"/>
</dbReference>
<dbReference type="HOGENOM" id="CLU_1873336_0_0_9"/>
<dbReference type="GO" id="GO:0008270">
    <property type="term" value="F:zinc ion binding"/>
    <property type="evidence" value="ECO:0007669"/>
    <property type="project" value="InterPro"/>
</dbReference>
<protein>
    <recommendedName>
        <fullName evidence="4">Cobalamin-independent methionine synthase MetE C-terminal/archaeal domain-containing protein</fullName>
    </recommendedName>
</protein>
<evidence type="ECO:0000313" key="5">
    <source>
        <dbReference type="EMBL" id="EHL13308.1"/>
    </source>
</evidence>
<name>G9WST8_9FIRM</name>
<dbReference type="PATRIC" id="fig|796944.3.peg.677"/>
<dbReference type="Gene3D" id="3.20.20.210">
    <property type="match status" value="1"/>
</dbReference>
<evidence type="ECO:0000313" key="6">
    <source>
        <dbReference type="Proteomes" id="UP000003527"/>
    </source>
</evidence>
<dbReference type="RefSeq" id="WP_009537801.1">
    <property type="nucleotide sequence ID" value="NZ_JH414507.1"/>
</dbReference>
<comment type="caution">
    <text evidence="5">The sequence shown here is derived from an EMBL/GenBank/DDBJ whole genome shotgun (WGS) entry which is preliminary data.</text>
</comment>
<dbReference type="InterPro" id="IPR038071">
    <property type="entry name" value="UROD/MetE-like_sf"/>
</dbReference>
<keyword evidence="2" id="KW-0479">Metal-binding</keyword>
<keyword evidence="3" id="KW-0862">Zinc</keyword>
<evidence type="ECO:0000256" key="3">
    <source>
        <dbReference type="ARBA" id="ARBA00022833"/>
    </source>
</evidence>
<dbReference type="EMBL" id="AFZD01000007">
    <property type="protein sequence ID" value="EHL13308.1"/>
    <property type="molecule type" value="Genomic_DNA"/>
</dbReference>
<keyword evidence="6" id="KW-1185">Reference proteome</keyword>
<dbReference type="InterPro" id="IPR002629">
    <property type="entry name" value="Met_Synth_C/arc"/>
</dbReference>
<proteinExistence type="predicted"/>
<evidence type="ECO:0000256" key="1">
    <source>
        <dbReference type="ARBA" id="ARBA00001947"/>
    </source>
</evidence>
<organism evidence="5 6">
    <name type="scientific">Oribacterium asaccharolyticum ACB7</name>
    <dbReference type="NCBI Taxonomy" id="796944"/>
    <lineage>
        <taxon>Bacteria</taxon>
        <taxon>Bacillati</taxon>
        <taxon>Bacillota</taxon>
        <taxon>Clostridia</taxon>
        <taxon>Lachnospirales</taxon>
        <taxon>Lachnospiraceae</taxon>
        <taxon>Oribacterium</taxon>
    </lineage>
</organism>
<dbReference type="PANTHER" id="PTHR30519">
    <property type="entry name" value="5-METHYLTETRAHYDROPTEROYLTRIGLUTAMATE--HOMOCYSTEINE METHYLTRANSFERASE"/>
    <property type="match status" value="1"/>
</dbReference>
<reference evidence="5 6" key="1">
    <citation type="submission" date="2011-08" db="EMBL/GenBank/DDBJ databases">
        <title>The Genome Sequence of Oribacterium sp. ACB7.</title>
        <authorList>
            <consortium name="The Broad Institute Genome Sequencing Platform"/>
            <person name="Earl A."/>
            <person name="Ward D."/>
            <person name="Feldgarden M."/>
            <person name="Gevers D."/>
            <person name="Sizova M."/>
            <person name="Hazen A."/>
            <person name="Epstein S."/>
            <person name="Young S.K."/>
            <person name="Zeng Q."/>
            <person name="Gargeya S."/>
            <person name="Fitzgerald M."/>
            <person name="Haas B."/>
            <person name="Abouelleil A."/>
            <person name="Alvarado L."/>
            <person name="Arachchi H.M."/>
            <person name="Berlin A."/>
            <person name="Brown A."/>
            <person name="Chapman S.B."/>
            <person name="Chen Z."/>
            <person name="Dunbar C."/>
            <person name="Freedman E."/>
            <person name="Gearin G."/>
            <person name="Gellesch M."/>
            <person name="Goldberg J."/>
            <person name="Griggs A."/>
            <person name="Gujja S."/>
            <person name="Heiman D."/>
            <person name="Howarth C."/>
            <person name="Larson L."/>
            <person name="Lui A."/>
            <person name="MacDonald P.J.P."/>
            <person name="Montmayeur A."/>
            <person name="Murphy C."/>
            <person name="Neiman D."/>
            <person name="Pearson M."/>
            <person name="Priest M."/>
            <person name="Roberts A."/>
            <person name="Saif S."/>
            <person name="Shea T."/>
            <person name="Shenoy N."/>
            <person name="Sisk P."/>
            <person name="Stolte C."/>
            <person name="Sykes S."/>
            <person name="Wortman J."/>
            <person name="Nusbaum C."/>
            <person name="Birren B."/>
        </authorList>
    </citation>
    <scope>NUCLEOTIDE SEQUENCE [LARGE SCALE GENOMIC DNA]</scope>
    <source>
        <strain evidence="5 6">ACB7</strain>
    </source>
</reference>
<dbReference type="GO" id="GO:0009086">
    <property type="term" value="P:methionine biosynthetic process"/>
    <property type="evidence" value="ECO:0007669"/>
    <property type="project" value="InterPro"/>
</dbReference>
<evidence type="ECO:0000259" key="4">
    <source>
        <dbReference type="Pfam" id="PF01717"/>
    </source>
</evidence>
<accession>G9WST8</accession>
<dbReference type="SUPFAM" id="SSF51726">
    <property type="entry name" value="UROD/MetE-like"/>
    <property type="match status" value="1"/>
</dbReference>
<dbReference type="Pfam" id="PF01717">
    <property type="entry name" value="Meth_synt_2"/>
    <property type="match status" value="1"/>
</dbReference>
<evidence type="ECO:0000256" key="2">
    <source>
        <dbReference type="ARBA" id="ARBA00022723"/>
    </source>
</evidence>
<dbReference type="AlphaFoldDB" id="G9WST8"/>
<feature type="domain" description="Cobalamin-independent methionine synthase MetE C-terminal/archaeal" evidence="4">
    <location>
        <begin position="10"/>
        <end position="96"/>
    </location>
</feature>
<comment type="cofactor">
    <cofactor evidence="1">
        <name>Zn(2+)</name>
        <dbReference type="ChEBI" id="CHEBI:29105"/>
    </cofactor>
</comment>
<sequence length="136" mass="15487">MSKHFLPFTSSLIGSMPRTKELLSGKRRLQNGQLSQEDYEAILLRETEEVIRLQERNGVDILTGGELSRDNYVSFVAEKLEGATMMSMADMLPYMEDKQGFEEILDTLDVPAVSIKNAICTGKIQKERKSFKRRNP</sequence>